<dbReference type="RefSeq" id="WP_091443977.1">
    <property type="nucleotide sequence ID" value="NZ_FMTP01000010.1"/>
</dbReference>
<proteinExistence type="predicted"/>
<reference evidence="2" key="1">
    <citation type="submission" date="2016-10" db="EMBL/GenBank/DDBJ databases">
        <authorList>
            <person name="Varghese N."/>
            <person name="Submissions S."/>
        </authorList>
    </citation>
    <scope>NUCLEOTIDE SEQUENCE [LARGE SCALE GENOMIC DNA]</scope>
    <source>
        <strain evidence="2">CGMCC 1.1761</strain>
    </source>
</reference>
<evidence type="ECO:0000313" key="1">
    <source>
        <dbReference type="EMBL" id="SCW95351.1"/>
    </source>
</evidence>
<keyword evidence="2" id="KW-1185">Reference proteome</keyword>
<dbReference type="EMBL" id="FMTP01000010">
    <property type="protein sequence ID" value="SCW95351.1"/>
    <property type="molecule type" value="Genomic_DNA"/>
</dbReference>
<gene>
    <name evidence="1" type="ORF">SAMN05660859_0004</name>
</gene>
<name>A0A1G4UNV6_9HYPH</name>
<dbReference type="Proteomes" id="UP000198889">
    <property type="component" value="Unassembled WGS sequence"/>
</dbReference>
<protein>
    <submittedName>
        <fullName evidence="1">Uncharacterized protein</fullName>
    </submittedName>
</protein>
<organism evidence="1 2">
    <name type="scientific">Ancylobacter rudongensis</name>
    <dbReference type="NCBI Taxonomy" id="177413"/>
    <lineage>
        <taxon>Bacteria</taxon>
        <taxon>Pseudomonadati</taxon>
        <taxon>Pseudomonadota</taxon>
        <taxon>Alphaproteobacteria</taxon>
        <taxon>Hyphomicrobiales</taxon>
        <taxon>Xanthobacteraceae</taxon>
        <taxon>Ancylobacter</taxon>
    </lineage>
</organism>
<evidence type="ECO:0000313" key="2">
    <source>
        <dbReference type="Proteomes" id="UP000198889"/>
    </source>
</evidence>
<sequence>MPLRERLIRFLNWWNGWRLDLDDWWVRARRESDPSNLPSSIGFLEEACIVVRTPEQAREVDTGAIAEREEVYYEPREL</sequence>
<dbReference type="AlphaFoldDB" id="A0A1G4UNV6"/>
<accession>A0A1G4UNV6</accession>
<dbReference type="STRING" id="177413.SAMN05660859_0004"/>